<keyword evidence="2" id="KW-1185">Reference proteome</keyword>
<sequence length="175" mass="20212">MAQIKNNLKPQDVAILVKIIVFDLKPWSQETLAFELQMSQSEISQSLNRCRYATLIDADKKKVNRFAFTEFLLHGIQYVFPQQPGAIVRGIPTAHSAPPLNNFFINSQETFVWPHHRGTERGQAVEPLYPAVVNASLMDNMFYEYMTLIDALRVGRAREKEIAKKELRKRILHEE</sequence>
<protein>
    <submittedName>
        <fullName evidence="1">Uncharacterized protein</fullName>
    </submittedName>
</protein>
<gene>
    <name evidence="1" type="ORF">HNP37_004476</name>
</gene>
<dbReference type="RefSeq" id="WP_184167480.1">
    <property type="nucleotide sequence ID" value="NZ_JACHLD010000009.1"/>
</dbReference>
<dbReference type="AlphaFoldDB" id="A0A7W7J186"/>
<organism evidence="1 2">
    <name type="scientific">Flavobacterium nitrogenifigens</name>
    <dbReference type="NCBI Taxonomy" id="1617283"/>
    <lineage>
        <taxon>Bacteria</taxon>
        <taxon>Pseudomonadati</taxon>
        <taxon>Bacteroidota</taxon>
        <taxon>Flavobacteriia</taxon>
        <taxon>Flavobacteriales</taxon>
        <taxon>Flavobacteriaceae</taxon>
        <taxon>Flavobacterium</taxon>
    </lineage>
</organism>
<evidence type="ECO:0000313" key="1">
    <source>
        <dbReference type="EMBL" id="MBB4804389.1"/>
    </source>
</evidence>
<comment type="caution">
    <text evidence="1">The sequence shown here is derived from an EMBL/GenBank/DDBJ whole genome shotgun (WGS) entry which is preliminary data.</text>
</comment>
<dbReference type="EMBL" id="JACHLD010000009">
    <property type="protein sequence ID" value="MBB4804389.1"/>
    <property type="molecule type" value="Genomic_DNA"/>
</dbReference>
<proteinExistence type="predicted"/>
<name>A0A7W7J186_9FLAO</name>
<accession>A0A7W7J186</accession>
<reference evidence="1 2" key="1">
    <citation type="submission" date="2020-08" db="EMBL/GenBank/DDBJ databases">
        <title>Functional genomics of gut bacteria from endangered species of beetles.</title>
        <authorList>
            <person name="Carlos-Shanley C."/>
        </authorList>
    </citation>
    <scope>NUCLEOTIDE SEQUENCE [LARGE SCALE GENOMIC DNA]</scope>
    <source>
        <strain evidence="1 2">S00142</strain>
    </source>
</reference>
<evidence type="ECO:0000313" key="2">
    <source>
        <dbReference type="Proteomes" id="UP000561681"/>
    </source>
</evidence>
<dbReference type="Proteomes" id="UP000561681">
    <property type="component" value="Unassembled WGS sequence"/>
</dbReference>